<proteinExistence type="predicted"/>
<dbReference type="RefSeq" id="WP_127192418.1">
    <property type="nucleotide sequence ID" value="NZ_RZNY01000009.1"/>
</dbReference>
<name>A0A3S1EIF3_9BACL</name>
<comment type="caution">
    <text evidence="1">The sequence shown here is derived from an EMBL/GenBank/DDBJ whole genome shotgun (WGS) entry which is preliminary data.</text>
</comment>
<evidence type="ECO:0000313" key="2">
    <source>
        <dbReference type="Proteomes" id="UP000279446"/>
    </source>
</evidence>
<dbReference type="AlphaFoldDB" id="A0A3S1EIF3"/>
<gene>
    <name evidence="1" type="ORF">EJP82_12630</name>
</gene>
<organism evidence="1 2">
    <name type="scientific">Paenibacillus anaericanus</name>
    <dbReference type="NCBI Taxonomy" id="170367"/>
    <lineage>
        <taxon>Bacteria</taxon>
        <taxon>Bacillati</taxon>
        <taxon>Bacillota</taxon>
        <taxon>Bacilli</taxon>
        <taxon>Bacillales</taxon>
        <taxon>Paenibacillaceae</taxon>
        <taxon>Paenibacillus</taxon>
    </lineage>
</organism>
<evidence type="ECO:0000313" key="1">
    <source>
        <dbReference type="EMBL" id="RUT46315.1"/>
    </source>
</evidence>
<dbReference type="Proteomes" id="UP000279446">
    <property type="component" value="Unassembled WGS sequence"/>
</dbReference>
<dbReference type="OrthoDB" id="568347at2"/>
<reference evidence="1 2" key="1">
    <citation type="submission" date="2018-12" db="EMBL/GenBank/DDBJ databases">
        <authorList>
            <person name="Sun L."/>
            <person name="Chen Z."/>
        </authorList>
    </citation>
    <scope>NUCLEOTIDE SEQUENCE [LARGE SCALE GENOMIC DNA]</scope>
    <source>
        <strain evidence="1 2">DSM 15890</strain>
    </source>
</reference>
<keyword evidence="2" id="KW-1185">Reference proteome</keyword>
<sequence length="118" mass="14280">MKNVNKKIMNSYEEYLRQDDTKSLKTCREYYYGIIDFFAKMTEFPEFPDKSQVKRINPFPHKTRKKAEKLIPLHIVKQFDRVMKDGSNCIPLEIRVMYWLMRSFPNRITEVTSMNKQC</sequence>
<accession>A0A3S1EIF3</accession>
<protein>
    <recommendedName>
        <fullName evidence="3">Core-binding (CB) domain-containing protein</fullName>
    </recommendedName>
</protein>
<dbReference type="EMBL" id="RZNY01000009">
    <property type="protein sequence ID" value="RUT46315.1"/>
    <property type="molecule type" value="Genomic_DNA"/>
</dbReference>
<evidence type="ECO:0008006" key="3">
    <source>
        <dbReference type="Google" id="ProtNLM"/>
    </source>
</evidence>